<dbReference type="RefSeq" id="WP_194446643.1">
    <property type="nucleotide sequence ID" value="NZ_CP063849.1"/>
</dbReference>
<keyword evidence="7" id="KW-1185">Reference proteome</keyword>
<evidence type="ECO:0000256" key="3">
    <source>
        <dbReference type="ARBA" id="ARBA00022989"/>
    </source>
</evidence>
<feature type="transmembrane region" description="Helical" evidence="5">
    <location>
        <begin position="7"/>
        <end position="35"/>
    </location>
</feature>
<dbReference type="InterPro" id="IPR002781">
    <property type="entry name" value="TM_pro_TauE-like"/>
</dbReference>
<evidence type="ECO:0000256" key="1">
    <source>
        <dbReference type="ARBA" id="ARBA00004141"/>
    </source>
</evidence>
<feature type="transmembrane region" description="Helical" evidence="5">
    <location>
        <begin position="73"/>
        <end position="93"/>
    </location>
</feature>
<comment type="similarity">
    <text evidence="5">Belongs to the 4-toluene sulfonate uptake permease (TSUP) (TC 2.A.102) family.</text>
</comment>
<dbReference type="Proteomes" id="UP000593892">
    <property type="component" value="Chromosome"/>
</dbReference>
<organism evidence="6 7">
    <name type="scientific">Paludibaculum fermentans</name>
    <dbReference type="NCBI Taxonomy" id="1473598"/>
    <lineage>
        <taxon>Bacteria</taxon>
        <taxon>Pseudomonadati</taxon>
        <taxon>Acidobacteriota</taxon>
        <taxon>Terriglobia</taxon>
        <taxon>Bryobacterales</taxon>
        <taxon>Bryobacteraceae</taxon>
        <taxon>Paludibaculum</taxon>
    </lineage>
</organism>
<dbReference type="KEGG" id="pfer:IRI77_19140"/>
<keyword evidence="3 5" id="KW-1133">Transmembrane helix</keyword>
<keyword evidence="2 5" id="KW-0812">Transmembrane</keyword>
<evidence type="ECO:0000256" key="4">
    <source>
        <dbReference type="ARBA" id="ARBA00023136"/>
    </source>
</evidence>
<keyword evidence="5" id="KW-1003">Cell membrane</keyword>
<dbReference type="InterPro" id="IPR051598">
    <property type="entry name" value="TSUP/Inactive_protease-like"/>
</dbReference>
<name>A0A7S7NJU6_PALFE</name>
<keyword evidence="4 5" id="KW-0472">Membrane</keyword>
<reference evidence="6 7" key="1">
    <citation type="submission" date="2020-10" db="EMBL/GenBank/DDBJ databases">
        <title>Complete genome sequence of Paludibaculum fermentans P105T, a facultatively anaerobic acidobacterium capable of dissimilatory Fe(III) reduction.</title>
        <authorList>
            <person name="Dedysh S.N."/>
            <person name="Beletsky A.V."/>
            <person name="Kulichevskaya I.S."/>
            <person name="Mardanov A.V."/>
            <person name="Ravin N.V."/>
        </authorList>
    </citation>
    <scope>NUCLEOTIDE SEQUENCE [LARGE SCALE GENOMIC DNA]</scope>
    <source>
        <strain evidence="6 7">P105</strain>
    </source>
</reference>
<feature type="transmembrane region" description="Helical" evidence="5">
    <location>
        <begin position="99"/>
        <end position="117"/>
    </location>
</feature>
<protein>
    <recommendedName>
        <fullName evidence="5">Probable membrane transporter protein</fullName>
    </recommendedName>
</protein>
<dbReference type="Pfam" id="PF01925">
    <property type="entry name" value="TauE"/>
    <property type="match status" value="1"/>
</dbReference>
<sequence>MNYLLLLAIGLVAGVLGGMFGIGGGLVIIPGLIFLLKMEQFDALGTCLAALIPPVGFLGAYEYHRMGHMNMKYAALIALGLFIGFYFGARITLGLPPVVARRGYAVFLVLVAAQMLLTDK</sequence>
<evidence type="ECO:0000256" key="5">
    <source>
        <dbReference type="RuleBase" id="RU363041"/>
    </source>
</evidence>
<gene>
    <name evidence="6" type="ORF">IRI77_19140</name>
</gene>
<feature type="transmembrane region" description="Helical" evidence="5">
    <location>
        <begin position="41"/>
        <end position="61"/>
    </location>
</feature>
<dbReference type="AlphaFoldDB" id="A0A7S7NJU6"/>
<proteinExistence type="inferred from homology"/>
<evidence type="ECO:0000256" key="2">
    <source>
        <dbReference type="ARBA" id="ARBA00022692"/>
    </source>
</evidence>
<evidence type="ECO:0000313" key="6">
    <source>
        <dbReference type="EMBL" id="QOY84973.1"/>
    </source>
</evidence>
<comment type="subcellular location">
    <subcellularLocation>
        <location evidence="5">Cell membrane</location>
        <topology evidence="5">Multi-pass membrane protein</topology>
    </subcellularLocation>
    <subcellularLocation>
        <location evidence="1">Membrane</location>
        <topology evidence="1">Multi-pass membrane protein</topology>
    </subcellularLocation>
</comment>
<accession>A0A7S7NJU6</accession>
<dbReference type="EMBL" id="CP063849">
    <property type="protein sequence ID" value="QOY84973.1"/>
    <property type="molecule type" value="Genomic_DNA"/>
</dbReference>
<dbReference type="PANTHER" id="PTHR43701:SF2">
    <property type="entry name" value="MEMBRANE TRANSPORTER PROTEIN YJNA-RELATED"/>
    <property type="match status" value="1"/>
</dbReference>
<evidence type="ECO:0000313" key="7">
    <source>
        <dbReference type="Proteomes" id="UP000593892"/>
    </source>
</evidence>
<dbReference type="GO" id="GO:0005886">
    <property type="term" value="C:plasma membrane"/>
    <property type="evidence" value="ECO:0007669"/>
    <property type="project" value="UniProtKB-SubCell"/>
</dbReference>
<dbReference type="PANTHER" id="PTHR43701">
    <property type="entry name" value="MEMBRANE TRANSPORTER PROTEIN MJ0441-RELATED"/>
    <property type="match status" value="1"/>
</dbReference>